<dbReference type="InterPro" id="IPR039537">
    <property type="entry name" value="Retrotran_Ty1/copia-like"/>
</dbReference>
<dbReference type="GO" id="GO:0046872">
    <property type="term" value="F:metal ion binding"/>
    <property type="evidence" value="ECO:0007669"/>
    <property type="project" value="UniProtKB-KW"/>
</dbReference>
<keyword evidence="2" id="KW-0378">Hydrolase</keyword>
<dbReference type="Pfam" id="PF07727">
    <property type="entry name" value="RVT_2"/>
    <property type="match status" value="1"/>
</dbReference>
<evidence type="ECO:0000259" key="3">
    <source>
        <dbReference type="Pfam" id="PF07727"/>
    </source>
</evidence>
<feature type="domain" description="Retroviral polymerase SH3-like" evidence="5">
    <location>
        <begin position="188"/>
        <end position="242"/>
    </location>
</feature>
<dbReference type="AlphaFoldDB" id="A0A699H2T2"/>
<dbReference type="GO" id="GO:0003676">
    <property type="term" value="F:nucleic acid binding"/>
    <property type="evidence" value="ECO:0007669"/>
    <property type="project" value="InterPro"/>
</dbReference>
<evidence type="ECO:0008006" key="7">
    <source>
        <dbReference type="Google" id="ProtNLM"/>
    </source>
</evidence>
<accession>A0A699H2T2</accession>
<dbReference type="SUPFAM" id="SSF56672">
    <property type="entry name" value="DNA/RNA polymerases"/>
    <property type="match status" value="1"/>
</dbReference>
<protein>
    <recommendedName>
        <fullName evidence="7">Retrovirus-related Pol polyprotein from transposon TNT 1-94</fullName>
    </recommendedName>
</protein>
<dbReference type="InterPro" id="IPR013103">
    <property type="entry name" value="RVT_2"/>
</dbReference>
<name>A0A699H2T2_TANCI</name>
<evidence type="ECO:0000313" key="6">
    <source>
        <dbReference type="EMBL" id="GEX20347.1"/>
    </source>
</evidence>
<proteinExistence type="predicted"/>
<organism evidence="6">
    <name type="scientific">Tanacetum cinerariifolium</name>
    <name type="common">Dalmatian daisy</name>
    <name type="synonym">Chrysanthemum cinerariifolium</name>
    <dbReference type="NCBI Taxonomy" id="118510"/>
    <lineage>
        <taxon>Eukaryota</taxon>
        <taxon>Viridiplantae</taxon>
        <taxon>Streptophyta</taxon>
        <taxon>Embryophyta</taxon>
        <taxon>Tracheophyta</taxon>
        <taxon>Spermatophyta</taxon>
        <taxon>Magnoliopsida</taxon>
        <taxon>eudicotyledons</taxon>
        <taxon>Gunneridae</taxon>
        <taxon>Pentapetalae</taxon>
        <taxon>asterids</taxon>
        <taxon>campanulids</taxon>
        <taxon>Asterales</taxon>
        <taxon>Asteraceae</taxon>
        <taxon>Asteroideae</taxon>
        <taxon>Anthemideae</taxon>
        <taxon>Anthemidinae</taxon>
        <taxon>Tanacetum</taxon>
    </lineage>
</organism>
<evidence type="ECO:0000256" key="1">
    <source>
        <dbReference type="ARBA" id="ARBA00022723"/>
    </source>
</evidence>
<dbReference type="Pfam" id="PF25597">
    <property type="entry name" value="SH3_retrovirus"/>
    <property type="match status" value="1"/>
</dbReference>
<dbReference type="InterPro" id="IPR012337">
    <property type="entry name" value="RNaseH-like_sf"/>
</dbReference>
<dbReference type="InterPro" id="IPR025724">
    <property type="entry name" value="GAG-pre-integrase_dom"/>
</dbReference>
<keyword evidence="1" id="KW-0479">Metal-binding</keyword>
<dbReference type="PANTHER" id="PTHR42648:SF18">
    <property type="entry name" value="RETROTRANSPOSON, UNCLASSIFIED-LIKE PROTEIN"/>
    <property type="match status" value="1"/>
</dbReference>
<sequence>MVASSSVCLMSKASLTKSWLWHCRLSHLNFGIINDLTKHELVDSIPKFKYGKDHLYSACERGKSKKASHPPKLVPSSHSKLEFLHMDLCGLMQVASIDGKKYILMIVDDYSRLTWALCNNFELLKRLNKMVLLNDAIVLSSRLHAIEAVYTACFTPNRSIIHSRHNKTSYELLRDRKPNVEYFYVFGSLCYPTNNQHDPRKMKPKVDIGIFIGYSETSRGFQIYNLHTKKIMETIHVKFDELTAMASEHGSLEPVSQRFLNDDSLVESMNTPSKKDLDNLFRPMYDEYFEKKSFDMHINYAAQQVHNQGDSSSTSSIDNEAHEPLPILWKNKSDAKNIVIRNKSRLVAKGYKQDEGIDFEESFAPRLEVVRILIAFAAHKNIIIFQMDVKIAFLNGPLKEEVYVSQPDGFVDPYFLYHIYRLKKELYGLKQAPRAWYDKLFAFLLEHPFTKGSVDPNLFTRRHEGDILLVQVYVDDIIFWSTNPYFSKRFADLMKNNFEMSMMGELKIFLGLKVHQSPRGIFISQSQYPIELLKKHGMDECVSMSTPMATKRLDADLQDADHAGCKDDCKSTSKGIQFLVIWMRTQLLDYGYKYHRISMYCDSKSTIAIQRALLLFHAIRPDDVNQDKLCQPNKRYALMDANKKVDLKNPLCPDESRILENILQNQPLRFNIADSLSVPWIYLGQFWHTLQEDGSKYKLKFMLDKKELTLTFDDFRTIFHLLQPTDNNHDHFVPAPKFSEMVPFYMNNLGFTLESRSTSNFKITNLLQPWQTLCKMFSRCLTTRVTGYDQPSLQIMKMLYCFVNNIHVDYVELLWEGFHYSLQNPTTMIPYHRFTKLIVSRYMTAFLEILQRVRDKYHNLEDDVMIKSIFNLRKNVPTTQLQPIESTQGTHRKTSAPRTPNLEIAEGESSAPRRKFNTLAKNLKDVMMESLPKLVDEHIKKILQTQVPLHVAQRIILEREKSQAEVDSSVRSNIPSIVRPRDQDDPQMMLILRGRIVPKGRRHLSIEHLYLENRYLVKTMQVNQVHQRQAIKINLMTLIFGQILMPYDDVVLNEKVSQEIVDEMSQTVDESKLRKVVDEMLRRKCTLGDKHQYYIDQMKNSLKSDIVW</sequence>
<dbReference type="InterPro" id="IPR036397">
    <property type="entry name" value="RNaseH_sf"/>
</dbReference>
<feature type="domain" description="GAG-pre-integrase" evidence="4">
    <location>
        <begin position="4"/>
        <end position="64"/>
    </location>
</feature>
<reference evidence="6" key="1">
    <citation type="journal article" date="2019" name="Sci. Rep.">
        <title>Draft genome of Tanacetum cinerariifolium, the natural source of mosquito coil.</title>
        <authorList>
            <person name="Yamashiro T."/>
            <person name="Shiraishi A."/>
            <person name="Satake H."/>
            <person name="Nakayama K."/>
        </authorList>
    </citation>
    <scope>NUCLEOTIDE SEQUENCE</scope>
</reference>
<feature type="domain" description="Reverse transcriptase Ty1/copia-type" evidence="3">
    <location>
        <begin position="323"/>
        <end position="549"/>
    </location>
</feature>
<evidence type="ECO:0000259" key="5">
    <source>
        <dbReference type="Pfam" id="PF25597"/>
    </source>
</evidence>
<dbReference type="Gene3D" id="3.30.420.10">
    <property type="entry name" value="Ribonuclease H-like superfamily/Ribonuclease H"/>
    <property type="match status" value="1"/>
</dbReference>
<dbReference type="Pfam" id="PF13976">
    <property type="entry name" value="gag_pre-integrs"/>
    <property type="match status" value="1"/>
</dbReference>
<dbReference type="GO" id="GO:0016787">
    <property type="term" value="F:hydrolase activity"/>
    <property type="evidence" value="ECO:0007669"/>
    <property type="project" value="UniProtKB-KW"/>
</dbReference>
<dbReference type="EMBL" id="BKCJ010095014">
    <property type="protein sequence ID" value="GEX20347.1"/>
    <property type="molecule type" value="Genomic_DNA"/>
</dbReference>
<gene>
    <name evidence="6" type="ORF">Tci_292322</name>
</gene>
<dbReference type="InterPro" id="IPR057670">
    <property type="entry name" value="SH3_retrovirus"/>
</dbReference>
<evidence type="ECO:0000256" key="2">
    <source>
        <dbReference type="ARBA" id="ARBA00022801"/>
    </source>
</evidence>
<comment type="caution">
    <text evidence="6">The sequence shown here is derived from an EMBL/GenBank/DDBJ whole genome shotgun (WGS) entry which is preliminary data.</text>
</comment>
<dbReference type="SUPFAM" id="SSF53098">
    <property type="entry name" value="Ribonuclease H-like"/>
    <property type="match status" value="1"/>
</dbReference>
<evidence type="ECO:0000259" key="4">
    <source>
        <dbReference type="Pfam" id="PF13976"/>
    </source>
</evidence>
<dbReference type="PANTHER" id="PTHR42648">
    <property type="entry name" value="TRANSPOSASE, PUTATIVE-RELATED"/>
    <property type="match status" value="1"/>
</dbReference>
<dbReference type="InterPro" id="IPR043502">
    <property type="entry name" value="DNA/RNA_pol_sf"/>
</dbReference>